<evidence type="ECO:0000256" key="17">
    <source>
        <dbReference type="ARBA" id="ARBA00036634"/>
    </source>
</evidence>
<keyword evidence="10 21" id="KW-0472">Membrane</keyword>
<evidence type="ECO:0000313" key="22">
    <source>
        <dbReference type="EMBL" id="CAH1792954.1"/>
    </source>
</evidence>
<dbReference type="NCBIfam" id="TIGR00863">
    <property type="entry name" value="P2X"/>
    <property type="match status" value="1"/>
</dbReference>
<feature type="transmembrane region" description="Helical" evidence="21">
    <location>
        <begin position="34"/>
        <end position="54"/>
    </location>
</feature>
<keyword evidence="7 18" id="KW-0067">ATP-binding</keyword>
<evidence type="ECO:0000256" key="19">
    <source>
        <dbReference type="PIRSR" id="PIRSR005713-2"/>
    </source>
</evidence>
<feature type="region of interest" description="Disordered" evidence="20">
    <location>
        <begin position="405"/>
        <end position="440"/>
    </location>
</feature>
<keyword evidence="23" id="KW-1185">Reference proteome</keyword>
<dbReference type="PRINTS" id="PR01307">
    <property type="entry name" value="P2XRECEPTOR"/>
</dbReference>
<evidence type="ECO:0000256" key="9">
    <source>
        <dbReference type="ARBA" id="ARBA00023065"/>
    </source>
</evidence>
<evidence type="ECO:0000256" key="13">
    <source>
        <dbReference type="ARBA" id="ARBA00023180"/>
    </source>
</evidence>
<evidence type="ECO:0000256" key="6">
    <source>
        <dbReference type="ARBA" id="ARBA00022741"/>
    </source>
</evidence>
<keyword evidence="13" id="KW-0325">Glycoprotein</keyword>
<evidence type="ECO:0000256" key="18">
    <source>
        <dbReference type="PIRSR" id="PIRSR005713-1"/>
    </source>
</evidence>
<evidence type="ECO:0000256" key="2">
    <source>
        <dbReference type="ARBA" id="ARBA00009848"/>
    </source>
</evidence>
<organism evidence="22 23">
    <name type="scientific">Owenia fusiformis</name>
    <name type="common">Polychaete worm</name>
    <dbReference type="NCBI Taxonomy" id="6347"/>
    <lineage>
        <taxon>Eukaryota</taxon>
        <taxon>Metazoa</taxon>
        <taxon>Spiralia</taxon>
        <taxon>Lophotrochozoa</taxon>
        <taxon>Annelida</taxon>
        <taxon>Polychaeta</taxon>
        <taxon>Sedentaria</taxon>
        <taxon>Canalipalpata</taxon>
        <taxon>Sabellida</taxon>
        <taxon>Oweniida</taxon>
        <taxon>Oweniidae</taxon>
        <taxon>Owenia</taxon>
    </lineage>
</organism>
<dbReference type="Proteomes" id="UP000749559">
    <property type="component" value="Unassembled WGS sequence"/>
</dbReference>
<dbReference type="GO" id="GO:0004931">
    <property type="term" value="F:extracellularly ATP-gated monoatomic cation channel activity"/>
    <property type="evidence" value="ECO:0007669"/>
    <property type="project" value="InterPro"/>
</dbReference>
<feature type="binding site" evidence="18">
    <location>
        <position position="332"/>
    </location>
    <ligand>
        <name>ATP</name>
        <dbReference type="ChEBI" id="CHEBI:30616"/>
        <note>ligand shared between two neighboring subunits of the homotrimer</note>
    </ligand>
</feature>
<sequence>LSSGMASFCRKSISLFFEYDTPKIVHIRSKKVGVINRLIQLAIIGYIIGWAIVWKKGYQETDSVESGVTTKLKGVAYTNSSLYNITNNSSGIFDRIWDVADYVNPPQENNAFFVMTNMVITPSQAQGECPEDPSMGVLCDGPQNCSAGDPVINGNGVMTGACSDPYFSPVTNSTVKSCIIKAWCPVEIDLLPVPEKAILAESKDFTVLIKNNIQFPLFKVKRRNIPEAYNNDTYLKRCRWNAEKDPYCPIFTLESMTDAAGENYEEMAVKGGVMNIIIRWDCNLDYDPSECVPKYEFRRLDDKDAKISKGWNFRYAYYYEDTKQKTQRTLVKAYGIRWIISVHGTAGKFNFVPLLLNFGSGIALLSLATIVCDIITLYVLKMGTFYKEKKYFNVTGDDAFEYEALPDHDDDESSSGTKAVQRKPVNSSASNYGTTGEGAQ</sequence>
<dbReference type="PIRSF" id="PIRSF005713">
    <property type="entry name" value="P2X_purinoceptor"/>
    <property type="match status" value="1"/>
</dbReference>
<dbReference type="PANTHER" id="PTHR10125">
    <property type="entry name" value="P2X PURINOCEPTOR"/>
    <property type="match status" value="1"/>
</dbReference>
<feature type="binding site" evidence="18">
    <location>
        <begin position="312"/>
        <end position="314"/>
    </location>
    <ligand>
        <name>ATP</name>
        <dbReference type="ChEBI" id="CHEBI:30616"/>
        <note>ligand shared between two neighboring subunits of the homotrimer</note>
    </ligand>
</feature>
<evidence type="ECO:0000256" key="1">
    <source>
        <dbReference type="ARBA" id="ARBA00004651"/>
    </source>
</evidence>
<dbReference type="Pfam" id="PF00864">
    <property type="entry name" value="P2X_receptor"/>
    <property type="match status" value="1"/>
</dbReference>
<dbReference type="GO" id="GO:0005886">
    <property type="term" value="C:plasma membrane"/>
    <property type="evidence" value="ECO:0007669"/>
    <property type="project" value="UniProtKB-SubCell"/>
</dbReference>
<dbReference type="Gene3D" id="2.60.490.10">
    <property type="entry name" value="atp-gated p2x4 ion channel domain"/>
    <property type="match status" value="1"/>
</dbReference>
<comment type="catalytic activity">
    <reaction evidence="16">
        <text>Na(+)(in) = Na(+)(out)</text>
        <dbReference type="Rhea" id="RHEA:34963"/>
        <dbReference type="ChEBI" id="CHEBI:29101"/>
    </reaction>
</comment>
<feature type="disulfide bond" evidence="19">
    <location>
        <begin position="129"/>
        <end position="184"/>
    </location>
</feature>
<keyword evidence="4" id="KW-1003">Cell membrane</keyword>
<dbReference type="AlphaFoldDB" id="A0A8J1UNY4"/>
<evidence type="ECO:0000256" key="3">
    <source>
        <dbReference type="ARBA" id="ARBA00022448"/>
    </source>
</evidence>
<evidence type="ECO:0000256" key="8">
    <source>
        <dbReference type="ARBA" id="ARBA00022989"/>
    </source>
</evidence>
<evidence type="ECO:0000256" key="12">
    <source>
        <dbReference type="ARBA" id="ARBA00023170"/>
    </source>
</evidence>
<evidence type="ECO:0000256" key="5">
    <source>
        <dbReference type="ARBA" id="ARBA00022692"/>
    </source>
</evidence>
<dbReference type="InterPro" id="IPR027309">
    <property type="entry name" value="P2X_extracellular_dom_sf"/>
</dbReference>
<dbReference type="FunFam" id="2.60.490.10:FF:000001">
    <property type="entry name" value="P2X purinoceptor"/>
    <property type="match status" value="1"/>
</dbReference>
<name>A0A8J1UNY4_OWEFU</name>
<comment type="similarity">
    <text evidence="2">Belongs to the P2X receptor family.</text>
</comment>
<comment type="catalytic activity">
    <reaction evidence="17">
        <text>Ca(2+)(in) = Ca(2+)(out)</text>
        <dbReference type="Rhea" id="RHEA:29671"/>
        <dbReference type="ChEBI" id="CHEBI:29108"/>
    </reaction>
</comment>
<keyword evidence="12" id="KW-0675">Receptor</keyword>
<keyword evidence="5 21" id="KW-0812">Transmembrane</keyword>
<feature type="binding site" evidence="18">
    <location>
        <position position="206"/>
    </location>
    <ligand>
        <name>ATP</name>
        <dbReference type="ChEBI" id="CHEBI:30616"/>
        <note>ligand shared between two neighboring subunits of the homotrimer</note>
    </ligand>
</feature>
<keyword evidence="8 21" id="KW-1133">Transmembrane helix</keyword>
<dbReference type="GO" id="GO:0001614">
    <property type="term" value="F:purinergic nucleotide receptor activity"/>
    <property type="evidence" value="ECO:0007669"/>
    <property type="project" value="InterPro"/>
</dbReference>
<keyword evidence="6 18" id="KW-0547">Nucleotide-binding</keyword>
<proteinExistence type="inferred from homology"/>
<evidence type="ECO:0000256" key="15">
    <source>
        <dbReference type="ARBA" id="ARBA00023303"/>
    </source>
</evidence>
<reference evidence="22" key="1">
    <citation type="submission" date="2022-03" db="EMBL/GenBank/DDBJ databases">
        <authorList>
            <person name="Martin C."/>
        </authorList>
    </citation>
    <scope>NUCLEOTIDE SEQUENCE</scope>
</reference>
<keyword evidence="3" id="KW-0813">Transport</keyword>
<dbReference type="EMBL" id="CAIIXF020000008">
    <property type="protein sequence ID" value="CAH1792954.1"/>
    <property type="molecule type" value="Genomic_DNA"/>
</dbReference>
<dbReference type="GO" id="GO:0005524">
    <property type="term" value="F:ATP binding"/>
    <property type="evidence" value="ECO:0007669"/>
    <property type="project" value="UniProtKB-KW"/>
</dbReference>
<evidence type="ECO:0000256" key="21">
    <source>
        <dbReference type="SAM" id="Phobius"/>
    </source>
</evidence>
<dbReference type="InterPro" id="IPR059116">
    <property type="entry name" value="P2X_receptor"/>
</dbReference>
<dbReference type="OrthoDB" id="429145at2759"/>
<keyword evidence="9" id="KW-0406">Ion transport</keyword>
<evidence type="ECO:0000256" key="14">
    <source>
        <dbReference type="ARBA" id="ARBA00023286"/>
    </source>
</evidence>
<feature type="disulfide bond" evidence="19">
    <location>
        <begin position="139"/>
        <end position="162"/>
    </location>
</feature>
<dbReference type="InterPro" id="IPR001429">
    <property type="entry name" value="P2X_purnocptor"/>
</dbReference>
<accession>A0A8J1UNY4</accession>
<dbReference type="FunFam" id="1.10.287.940:FF:000010">
    <property type="entry name" value="P2X receptor E"/>
    <property type="match status" value="1"/>
</dbReference>
<evidence type="ECO:0000256" key="11">
    <source>
        <dbReference type="ARBA" id="ARBA00023157"/>
    </source>
</evidence>
<feature type="disulfide bond" evidence="19">
    <location>
        <begin position="238"/>
        <end position="248"/>
    </location>
</feature>
<evidence type="ECO:0000256" key="7">
    <source>
        <dbReference type="ARBA" id="ARBA00022840"/>
    </source>
</evidence>
<feature type="disulfide bond" evidence="19">
    <location>
        <begin position="282"/>
        <end position="291"/>
    </location>
</feature>
<evidence type="ECO:0000256" key="16">
    <source>
        <dbReference type="ARBA" id="ARBA00036239"/>
    </source>
</evidence>
<evidence type="ECO:0000256" key="10">
    <source>
        <dbReference type="ARBA" id="ARBA00023136"/>
    </source>
</evidence>
<dbReference type="Gene3D" id="1.10.287.940">
    <property type="entry name" value="atp-gated p2x4 ion channel"/>
    <property type="match status" value="1"/>
</dbReference>
<feature type="transmembrane region" description="Helical" evidence="21">
    <location>
        <begin position="358"/>
        <end position="380"/>
    </location>
</feature>
<dbReference type="GO" id="GO:0070588">
    <property type="term" value="P:calcium ion transmembrane transport"/>
    <property type="evidence" value="ECO:0007669"/>
    <property type="project" value="TreeGrafter"/>
</dbReference>
<evidence type="ECO:0000313" key="23">
    <source>
        <dbReference type="Proteomes" id="UP000749559"/>
    </source>
</evidence>
<feature type="binding site" evidence="18">
    <location>
        <begin position="71"/>
        <end position="73"/>
    </location>
    <ligand>
        <name>ATP</name>
        <dbReference type="ChEBI" id="CHEBI:30616"/>
        <note>ligand shared between two neighboring subunits of the homotrimer</note>
    </ligand>
</feature>
<keyword evidence="11 19" id="KW-1015">Disulfide bond</keyword>
<dbReference type="GO" id="GO:0033198">
    <property type="term" value="P:response to ATP"/>
    <property type="evidence" value="ECO:0007669"/>
    <property type="project" value="InterPro"/>
</dbReference>
<dbReference type="GO" id="GO:0098794">
    <property type="term" value="C:postsynapse"/>
    <property type="evidence" value="ECO:0007669"/>
    <property type="project" value="GOC"/>
</dbReference>
<evidence type="ECO:0000256" key="20">
    <source>
        <dbReference type="SAM" id="MobiDB-lite"/>
    </source>
</evidence>
<dbReference type="PANTHER" id="PTHR10125:SF31">
    <property type="entry name" value="P2X RECEPTOR E"/>
    <property type="match status" value="1"/>
</dbReference>
<keyword evidence="14" id="KW-1071">Ligand-gated ion channel</keyword>
<evidence type="ECO:0000256" key="4">
    <source>
        <dbReference type="ARBA" id="ARBA00022475"/>
    </source>
</evidence>
<comment type="subcellular location">
    <subcellularLocation>
        <location evidence="1">Cell membrane</location>
        <topology evidence="1">Multi-pass membrane protein</topology>
    </subcellularLocation>
</comment>
<protein>
    <submittedName>
        <fullName evidence="22">Uncharacterized protein</fullName>
    </submittedName>
</protein>
<gene>
    <name evidence="22" type="ORF">OFUS_LOCUS17863</name>
</gene>
<keyword evidence="15" id="KW-0407">Ion channel</keyword>
<feature type="compositionally biased region" description="Polar residues" evidence="20">
    <location>
        <begin position="414"/>
        <end position="434"/>
    </location>
</feature>
<feature type="disulfide bond" evidence="19">
    <location>
        <begin position="145"/>
        <end position="178"/>
    </location>
</feature>
<feature type="non-terminal residue" evidence="22">
    <location>
        <position position="1"/>
    </location>
</feature>
<comment type="caution">
    <text evidence="22">The sequence shown here is derived from an EMBL/GenBank/DDBJ whole genome shotgun (WGS) entry which is preliminary data.</text>
</comment>